<keyword evidence="1" id="KW-0812">Transmembrane</keyword>
<dbReference type="InParanoid" id="A0A0V1B8I2"/>
<feature type="transmembrane region" description="Helical" evidence="1">
    <location>
        <begin position="17"/>
        <end position="38"/>
    </location>
</feature>
<protein>
    <recommendedName>
        <fullName evidence="4">G-protein coupled receptors family 1 profile domain-containing protein</fullName>
    </recommendedName>
</protein>
<proteinExistence type="predicted"/>
<evidence type="ECO:0000256" key="1">
    <source>
        <dbReference type="SAM" id="Phobius"/>
    </source>
</evidence>
<dbReference type="EMBL" id="JYDH01000085">
    <property type="protein sequence ID" value="KRY33264.1"/>
    <property type="molecule type" value="Genomic_DNA"/>
</dbReference>
<feature type="transmembrane region" description="Helical" evidence="1">
    <location>
        <begin position="86"/>
        <end position="105"/>
    </location>
</feature>
<name>A0A0V1B8I2_TRISP</name>
<dbReference type="AlphaFoldDB" id="A0A0V1B8I2"/>
<feature type="transmembrane region" description="Helical" evidence="1">
    <location>
        <begin position="186"/>
        <end position="209"/>
    </location>
</feature>
<feature type="transmembrane region" description="Helical" evidence="1">
    <location>
        <begin position="142"/>
        <end position="166"/>
    </location>
</feature>
<dbReference type="FunCoup" id="A0A0V1B8I2">
    <property type="interactions" value="79"/>
</dbReference>
<reference evidence="2 3" key="1">
    <citation type="submission" date="2015-01" db="EMBL/GenBank/DDBJ databases">
        <title>Evolution of Trichinella species and genotypes.</title>
        <authorList>
            <person name="Korhonen P.K."/>
            <person name="Edoardo P."/>
            <person name="Giuseppe L.R."/>
            <person name="Gasser R.B."/>
        </authorList>
    </citation>
    <scope>NUCLEOTIDE SEQUENCE [LARGE SCALE GENOMIC DNA]</scope>
    <source>
        <strain evidence="2">ISS3</strain>
    </source>
</reference>
<feature type="transmembrane region" description="Helical" evidence="1">
    <location>
        <begin position="270"/>
        <end position="288"/>
    </location>
</feature>
<keyword evidence="1" id="KW-0472">Membrane</keyword>
<feature type="transmembrane region" description="Helical" evidence="1">
    <location>
        <begin position="111"/>
        <end position="130"/>
    </location>
</feature>
<comment type="caution">
    <text evidence="2">The sequence shown here is derived from an EMBL/GenBank/DDBJ whole genome shotgun (WGS) entry which is preliminary data.</text>
</comment>
<evidence type="ECO:0000313" key="3">
    <source>
        <dbReference type="Proteomes" id="UP000054776"/>
    </source>
</evidence>
<dbReference type="OrthoDB" id="5918230at2759"/>
<keyword evidence="3" id="KW-1185">Reference proteome</keyword>
<dbReference type="Proteomes" id="UP000054776">
    <property type="component" value="Unassembled WGS sequence"/>
</dbReference>
<evidence type="ECO:0008006" key="4">
    <source>
        <dbReference type="Google" id="ProtNLM"/>
    </source>
</evidence>
<evidence type="ECO:0000313" key="2">
    <source>
        <dbReference type="EMBL" id="KRY33264.1"/>
    </source>
</evidence>
<accession>A0A0V1B8I2</accession>
<organism evidence="2 3">
    <name type="scientific">Trichinella spiralis</name>
    <name type="common">Trichina worm</name>
    <dbReference type="NCBI Taxonomy" id="6334"/>
    <lineage>
        <taxon>Eukaryota</taxon>
        <taxon>Metazoa</taxon>
        <taxon>Ecdysozoa</taxon>
        <taxon>Nematoda</taxon>
        <taxon>Enoplea</taxon>
        <taxon>Dorylaimia</taxon>
        <taxon>Trichinellida</taxon>
        <taxon>Trichinellidae</taxon>
        <taxon>Trichinella</taxon>
    </lineage>
</organism>
<keyword evidence="1" id="KW-1133">Transmembrane helix</keyword>
<feature type="transmembrane region" description="Helical" evidence="1">
    <location>
        <begin position="237"/>
        <end position="258"/>
    </location>
</feature>
<sequence>MHNNSDIESNELLELEYVFLLFGIFAIITNTLWAILMIKKKESSRIKSYYIGKTLDEKSFAICAGVNAIANVIEFSRALMYRESKIMVTSIYCIFYAVHPTMYIFADIGIVQIMFSMSIDCFVTVATINNKRWIKSYITLQILGFVVNFSLVLLSTAFIWYTAISIKEPTVRITCYLNEVLDSKCITFYAVTSNLFSFITMIVLIWTLVKVQRKISLPATSRLMIQLKIHSKNIRSLLVLAFLTSFLLFIPLIFMILHKTGNITPNMEDISWLLQLALYALHAFYRILSSNQIIHLLKKHCNNRIKILNLFSNFAICQNKRNRTACEQVQNIDNTQKH</sequence>
<gene>
    <name evidence="2" type="ORF">T01_3109</name>
</gene>